<accession>A0A095A7R3</accession>
<dbReference type="AlphaFoldDB" id="A0A095A7R3"/>
<gene>
    <name evidence="1" type="ORF">MS3_10273</name>
</gene>
<evidence type="ECO:0000313" key="1">
    <source>
        <dbReference type="EMBL" id="KGB41729.1"/>
    </source>
</evidence>
<dbReference type="EMBL" id="KL252070">
    <property type="protein sequence ID" value="KGB41729.1"/>
    <property type="molecule type" value="Genomic_DNA"/>
</dbReference>
<proteinExistence type="predicted"/>
<sequence>MTICLDHLLHAAQIKSDATYLIEPISTTTTNNTDIINEEYQSNLNELSNSLFIVNELNDLSSSSSPQLARSILQIILMDINKSDDILAHFESYSTWNLSDICIQFNEAGPSINLDNAVHRLESCGAWRGAVKLCLSVARSRDPSDIAVDCLKRGRRPSSDPLIDFDHRFTNRSKLNRIYAVSELAATEGRKRLPKRDKQSCSVNSINCSVEERFFVLTSCGLEYGVNVEGERFNGL</sequence>
<dbReference type="STRING" id="6185.A0A095A7R3"/>
<reference evidence="1" key="1">
    <citation type="journal article" date="2012" name="Nat. Genet.">
        <title>Whole-genome sequence of Schistosoma haematobium.</title>
        <authorList>
            <person name="Young N.D."/>
            <person name="Jex A.R."/>
            <person name="Li B."/>
            <person name="Liu S."/>
            <person name="Yang L."/>
            <person name="Xiong Z."/>
            <person name="Li Y."/>
            <person name="Cantacessi C."/>
            <person name="Hall R.S."/>
            <person name="Xu X."/>
            <person name="Chen F."/>
            <person name="Wu X."/>
            <person name="Zerlotini A."/>
            <person name="Oliveira G."/>
            <person name="Hofmann A."/>
            <person name="Zhang G."/>
            <person name="Fang X."/>
            <person name="Kang Y."/>
            <person name="Campbell B.E."/>
            <person name="Loukas A."/>
            <person name="Ranganathan S."/>
            <person name="Rollinson D."/>
            <person name="Rinaldi G."/>
            <person name="Brindley P.J."/>
            <person name="Yang H."/>
            <person name="Wang J."/>
            <person name="Wang J."/>
            <person name="Gasser R.B."/>
        </authorList>
    </citation>
    <scope>NUCLEOTIDE SEQUENCE [LARGE SCALE GENOMIC DNA]</scope>
</reference>
<name>A0A095A7R3_SCHHA</name>
<dbReference type="InterPro" id="IPR042533">
    <property type="entry name" value="Nucleoporin_Nup155_C_1"/>
</dbReference>
<dbReference type="Gene3D" id="1.25.40.450">
    <property type="entry name" value="Nucleoporin, helical domain, N-terminal subdomain"/>
    <property type="match status" value="1"/>
</dbReference>
<protein>
    <submittedName>
        <fullName evidence="1">Uncharacterized protein</fullName>
    </submittedName>
</protein>
<organism evidence="1">
    <name type="scientific">Schistosoma haematobium</name>
    <name type="common">Blood fluke</name>
    <dbReference type="NCBI Taxonomy" id="6185"/>
    <lineage>
        <taxon>Eukaryota</taxon>
        <taxon>Metazoa</taxon>
        <taxon>Spiralia</taxon>
        <taxon>Lophotrochozoa</taxon>
        <taxon>Platyhelminthes</taxon>
        <taxon>Trematoda</taxon>
        <taxon>Digenea</taxon>
        <taxon>Strigeidida</taxon>
        <taxon>Schistosomatoidea</taxon>
        <taxon>Schistosomatidae</taxon>
        <taxon>Schistosoma</taxon>
    </lineage>
</organism>